<dbReference type="GO" id="GO:0043457">
    <property type="term" value="P:regulation of cellular respiration"/>
    <property type="evidence" value="ECO:0007669"/>
    <property type="project" value="InterPro"/>
</dbReference>
<evidence type="ECO:0000313" key="2">
    <source>
        <dbReference type="EMBL" id="PPS01652.1"/>
    </source>
</evidence>
<dbReference type="EMBL" id="KZ665084">
    <property type="protein sequence ID" value="PPS01652.1"/>
    <property type="molecule type" value="Genomic_DNA"/>
</dbReference>
<feature type="region of interest" description="Disordered" evidence="1">
    <location>
        <begin position="521"/>
        <end position="631"/>
    </location>
</feature>
<sequence length="631" mass="71364">MPKGFKGLDRRTRTTPNEVAYSITTDRRDDYVIEDSNLGQPLAVSAREANFRPRSNRFPRDREKNNITEALTPRTVRRQEMCPFFHFDSLVRFAPGFVRFASKKLILTSHPTQWEKGMTRPAAPTRGGGDRQRCTHTTSDVVYNAFAGRFARQVSTMILSQLVSRLRSRSLTELTRQIAPPTKNDHAPPPIESRKSSQSVNPYYVWTCLATILPRNPKTLISHRYWRSPKRNISADPWSASFMVETRTATFVCLKRGHFSLARTSEPPGCPCCSRHPHIQRPRFPMVSEAPVHPSTKVPILHAAPAHPSTKVPMLPEVPAHLRHQGADGARGSRTTKGRGCRWCSRLPYIQAPRYRWCPRFSHDQGLSCRWCPRFSHDQGLGCRWCPRLPHDQGPRLRMRLPYEQGPRCRWSRGSRTTKGLGYRWCLRLPHDQGPRLPMVPEAPAHPSTKVADGGRSSYTTRGLGADGGRGSRTTKGLGCRWWPRLPHDQGPRFRWCPRLSHDQGTRFRWCLRLSHDKGPRLPMVSRLPCDQGSRLPMVSKAPEHPTTKVPVVPECPKLPHDKRPRLPMASKAPARPSSNVPMLPHHRRPRLPRVPDAPARARAQGAGGSCSKRGRTGMIQKGRDLGEGPG</sequence>
<accession>A0A2P5XEC8</accession>
<dbReference type="InterPro" id="IPR044792">
    <property type="entry name" value="TAR1"/>
</dbReference>
<dbReference type="OrthoDB" id="1925485at2759"/>
<dbReference type="Proteomes" id="UP000239757">
    <property type="component" value="Unassembled WGS sequence"/>
</dbReference>
<dbReference type="PANTHER" id="PTHR47188:SF1">
    <property type="entry name" value="PROTEIN TAR1"/>
    <property type="match status" value="1"/>
</dbReference>
<reference evidence="2 3" key="1">
    <citation type="submission" date="2015-01" db="EMBL/GenBank/DDBJ databases">
        <title>Genome of allotetraploid Gossypium barbadense reveals genomic plasticity and fiber elongation in cotton evolution.</title>
        <authorList>
            <person name="Chen X."/>
            <person name="Liu X."/>
            <person name="Zhao B."/>
            <person name="Zheng H."/>
            <person name="Hu Y."/>
            <person name="Lu G."/>
            <person name="Yang C."/>
            <person name="Chen J."/>
            <person name="Shan C."/>
            <person name="Zhang L."/>
            <person name="Zhou Y."/>
            <person name="Wang L."/>
            <person name="Guo W."/>
            <person name="Bai Y."/>
            <person name="Ruan J."/>
            <person name="Shangguan X."/>
            <person name="Mao Y."/>
            <person name="Jiang J."/>
            <person name="Zhu Y."/>
            <person name="Lei J."/>
            <person name="Kang H."/>
            <person name="Chen S."/>
            <person name="He X."/>
            <person name="Wang R."/>
            <person name="Wang Y."/>
            <person name="Chen J."/>
            <person name="Wang L."/>
            <person name="Yu S."/>
            <person name="Wang B."/>
            <person name="Wei J."/>
            <person name="Song S."/>
            <person name="Lu X."/>
            <person name="Gao Z."/>
            <person name="Gu W."/>
            <person name="Deng X."/>
            <person name="Ma D."/>
            <person name="Wang S."/>
            <person name="Liang W."/>
            <person name="Fang L."/>
            <person name="Cai C."/>
            <person name="Zhu X."/>
            <person name="Zhou B."/>
            <person name="Zhang Y."/>
            <person name="Chen Z."/>
            <person name="Xu S."/>
            <person name="Zhu R."/>
            <person name="Wang S."/>
            <person name="Zhang T."/>
            <person name="Zhao G."/>
        </authorList>
    </citation>
    <scope>NUCLEOTIDE SEQUENCE [LARGE SCALE GENOMIC DNA]</scope>
    <source>
        <strain evidence="3">cv. Xinhai21</strain>
        <tissue evidence="2">Leaf</tissue>
    </source>
</reference>
<organism evidence="2 3">
    <name type="scientific">Gossypium barbadense</name>
    <name type="common">Sea Island cotton</name>
    <name type="synonym">Hibiscus barbadensis</name>
    <dbReference type="NCBI Taxonomy" id="3634"/>
    <lineage>
        <taxon>Eukaryota</taxon>
        <taxon>Viridiplantae</taxon>
        <taxon>Streptophyta</taxon>
        <taxon>Embryophyta</taxon>
        <taxon>Tracheophyta</taxon>
        <taxon>Spermatophyta</taxon>
        <taxon>Magnoliopsida</taxon>
        <taxon>eudicotyledons</taxon>
        <taxon>Gunneridae</taxon>
        <taxon>Pentapetalae</taxon>
        <taxon>rosids</taxon>
        <taxon>malvids</taxon>
        <taxon>Malvales</taxon>
        <taxon>Malvaceae</taxon>
        <taxon>Malvoideae</taxon>
        <taxon>Gossypium</taxon>
    </lineage>
</organism>
<dbReference type="AlphaFoldDB" id="A0A2P5XEC8"/>
<gene>
    <name evidence="2" type="ORF">GOBAR_AA19007</name>
</gene>
<name>A0A2P5XEC8_GOSBA</name>
<proteinExistence type="predicted"/>
<protein>
    <submittedName>
        <fullName evidence="2">Uncharacterized protein</fullName>
    </submittedName>
</protein>
<evidence type="ECO:0000313" key="3">
    <source>
        <dbReference type="Proteomes" id="UP000239757"/>
    </source>
</evidence>
<dbReference type="PANTHER" id="PTHR47188">
    <property type="entry name" value="PROTEIN TAR1"/>
    <property type="match status" value="1"/>
</dbReference>
<feature type="compositionally biased region" description="Basic and acidic residues" evidence="1">
    <location>
        <begin position="622"/>
        <end position="631"/>
    </location>
</feature>
<feature type="compositionally biased region" description="Low complexity" evidence="1">
    <location>
        <begin position="595"/>
        <end position="605"/>
    </location>
</feature>
<feature type="region of interest" description="Disordered" evidence="1">
    <location>
        <begin position="177"/>
        <end position="196"/>
    </location>
</feature>
<feature type="region of interest" description="Disordered" evidence="1">
    <location>
        <begin position="442"/>
        <end position="472"/>
    </location>
</feature>
<evidence type="ECO:0000256" key="1">
    <source>
        <dbReference type="SAM" id="MobiDB-lite"/>
    </source>
</evidence>